<dbReference type="Gene3D" id="1.10.8.270">
    <property type="entry name" value="putative rabgap domain of human tbc1 domain family member 14 like domains"/>
    <property type="match status" value="1"/>
</dbReference>
<evidence type="ECO:0000313" key="4">
    <source>
        <dbReference type="Proteomes" id="UP001164929"/>
    </source>
</evidence>
<comment type="caution">
    <text evidence="3">The sequence shown here is derived from an EMBL/GenBank/DDBJ whole genome shotgun (WGS) entry which is preliminary data.</text>
</comment>
<proteinExistence type="predicted"/>
<protein>
    <submittedName>
        <fullName evidence="3">TBC1 domain family member 17-like</fullName>
    </submittedName>
</protein>
<dbReference type="Proteomes" id="UP001164929">
    <property type="component" value="Chromosome 1"/>
</dbReference>
<dbReference type="FunFam" id="1.10.8.270:FF:000025">
    <property type="entry name" value="TBC1 domain family member 15-like"/>
    <property type="match status" value="1"/>
</dbReference>
<reference evidence="3 4" key="1">
    <citation type="journal article" date="2023" name="Mol. Ecol. Resour.">
        <title>Chromosome-level genome assembly of a triploid poplar Populus alba 'Berolinensis'.</title>
        <authorList>
            <person name="Chen S."/>
            <person name="Yu Y."/>
            <person name="Wang X."/>
            <person name="Wang S."/>
            <person name="Zhang T."/>
            <person name="Zhou Y."/>
            <person name="He R."/>
            <person name="Meng N."/>
            <person name="Wang Y."/>
            <person name="Liu W."/>
            <person name="Liu Z."/>
            <person name="Liu J."/>
            <person name="Guo Q."/>
            <person name="Huang H."/>
            <person name="Sederoff R.R."/>
            <person name="Wang G."/>
            <person name="Qu G."/>
            <person name="Chen S."/>
        </authorList>
    </citation>
    <scope>NUCLEOTIDE SEQUENCE [LARGE SCALE GENOMIC DNA]</scope>
    <source>
        <strain evidence="3">SC-2020</strain>
    </source>
</reference>
<gene>
    <name evidence="3" type="ORF">NC653_004265</name>
</gene>
<name>A0AAD6RTL5_9ROSI</name>
<evidence type="ECO:0000259" key="2">
    <source>
        <dbReference type="PROSITE" id="PS50086"/>
    </source>
</evidence>
<accession>A0AAD6RTL5</accession>
<feature type="domain" description="Rab-GAP TBC" evidence="2">
    <location>
        <begin position="63"/>
        <end position="340"/>
    </location>
</feature>
<feature type="region of interest" description="Disordered" evidence="1">
    <location>
        <begin position="144"/>
        <end position="163"/>
    </location>
</feature>
<dbReference type="PROSITE" id="PS50086">
    <property type="entry name" value="TBC_RABGAP"/>
    <property type="match status" value="1"/>
</dbReference>
<dbReference type="AlphaFoldDB" id="A0AAD6RTL5"/>
<sequence>MWRDPGQPADSYYQVRPECTDVPKTRFKIKAGKTLSPRKWQAAFTPEGYLDISKTLSRIYRGGIHPSIRGEVWEFLLGCYDPKSTFDERDEIRQRRRIQYIRWKEECRQIFPVVGSGRFITAPIITEDGQPIQEPLVILETNQDRGPSAETGNADGNGSNQSRMNASCSEMLRELTSHGPLDQKVIQWLLTLHQIGLDVHRTDRTLVFYEKQENLSKLWDILAVYARIDTDVGYCQGMSDLCSPMIMLLEDEADAFWCFERLMRRLRGNFRCTESSVGVETQLSNLAEITQVVDPKLHQHLDALGGGDYLFAFRMLMVLFRREFSFCDSLYLWEMMWALEYDPDLFSVYEEPELNGEKAEGSKGRTKSIRHYGKFERENMKNGAVNSESPLPISIFLVASVLKDKSSTLLQEARGLDDVVKILNDMTGNLDAKKACSSAMKLHKKYLKKAKKP</sequence>
<dbReference type="SUPFAM" id="SSF47923">
    <property type="entry name" value="Ypt/Rab-GAP domain of gyp1p"/>
    <property type="match status" value="2"/>
</dbReference>
<dbReference type="SMART" id="SM00164">
    <property type="entry name" value="TBC"/>
    <property type="match status" value="1"/>
</dbReference>
<keyword evidence="4" id="KW-1185">Reference proteome</keyword>
<dbReference type="PANTHER" id="PTHR22957:SF597">
    <property type="entry name" value="RAB-GAP TBC DOMAIN-CONTAINING PROTEIN"/>
    <property type="match status" value="1"/>
</dbReference>
<dbReference type="GO" id="GO:0005096">
    <property type="term" value="F:GTPase activator activity"/>
    <property type="evidence" value="ECO:0007669"/>
    <property type="project" value="TreeGrafter"/>
</dbReference>
<evidence type="ECO:0000256" key="1">
    <source>
        <dbReference type="SAM" id="MobiDB-lite"/>
    </source>
</evidence>
<evidence type="ECO:0000313" key="3">
    <source>
        <dbReference type="EMBL" id="KAJ7014910.1"/>
    </source>
</evidence>
<dbReference type="InterPro" id="IPR000195">
    <property type="entry name" value="Rab-GAP-TBC_dom"/>
</dbReference>
<dbReference type="InterPro" id="IPR035969">
    <property type="entry name" value="Rab-GAP_TBC_sf"/>
</dbReference>
<dbReference type="PANTHER" id="PTHR22957">
    <property type="entry name" value="TBC1 DOMAIN FAMILY MEMBER GTPASE-ACTIVATING PROTEIN"/>
    <property type="match status" value="1"/>
</dbReference>
<organism evidence="3 4">
    <name type="scientific">Populus alba x Populus x berolinensis</name>
    <dbReference type="NCBI Taxonomy" id="444605"/>
    <lineage>
        <taxon>Eukaryota</taxon>
        <taxon>Viridiplantae</taxon>
        <taxon>Streptophyta</taxon>
        <taxon>Embryophyta</taxon>
        <taxon>Tracheophyta</taxon>
        <taxon>Spermatophyta</taxon>
        <taxon>Magnoliopsida</taxon>
        <taxon>eudicotyledons</taxon>
        <taxon>Gunneridae</taxon>
        <taxon>Pentapetalae</taxon>
        <taxon>rosids</taxon>
        <taxon>fabids</taxon>
        <taxon>Malpighiales</taxon>
        <taxon>Salicaceae</taxon>
        <taxon>Saliceae</taxon>
        <taxon>Populus</taxon>
    </lineage>
</organism>
<dbReference type="Pfam" id="PF00566">
    <property type="entry name" value="RabGAP-TBC"/>
    <property type="match status" value="1"/>
</dbReference>
<dbReference type="Gene3D" id="1.10.472.80">
    <property type="entry name" value="Ypt/Rab-GAP domain of gyp1p, domain 3"/>
    <property type="match status" value="1"/>
</dbReference>
<dbReference type="EMBL" id="JAQIZT010000001">
    <property type="protein sequence ID" value="KAJ7014910.1"/>
    <property type="molecule type" value="Genomic_DNA"/>
</dbReference>